<feature type="coiled-coil region" evidence="4">
    <location>
        <begin position="571"/>
        <end position="619"/>
    </location>
</feature>
<dbReference type="InterPro" id="IPR027417">
    <property type="entry name" value="P-loop_NTPase"/>
</dbReference>
<dbReference type="Pfam" id="PF13476">
    <property type="entry name" value="AAA_23"/>
    <property type="match status" value="1"/>
</dbReference>
<reference evidence="6" key="1">
    <citation type="submission" date="2022-05" db="EMBL/GenBank/DDBJ databases">
        <title>Using nanopore sequencing to obtain complete genomes from saliva samples.</title>
        <authorList>
            <person name="Baker J.L."/>
        </authorList>
    </citation>
    <scope>NUCLEOTIDE SEQUENCE</scope>
    <source>
        <strain evidence="6">JCVI-JB-Lp32</strain>
    </source>
</reference>
<accession>A0A9E7AKB0</accession>
<dbReference type="Proteomes" id="UP000831562">
    <property type="component" value="Chromosome"/>
</dbReference>
<feature type="domain" description="Rad50/SbcC-type AAA" evidence="5">
    <location>
        <begin position="5"/>
        <end position="223"/>
    </location>
</feature>
<comment type="similarity">
    <text evidence="1">Belongs to the SMC family. SbcC subfamily.</text>
</comment>
<dbReference type="PANTHER" id="PTHR32114:SF2">
    <property type="entry name" value="ABC TRANSPORTER ABCH.3"/>
    <property type="match status" value="1"/>
</dbReference>
<evidence type="ECO:0000259" key="5">
    <source>
        <dbReference type="Pfam" id="PF13476"/>
    </source>
</evidence>
<evidence type="ECO:0000256" key="2">
    <source>
        <dbReference type="ARBA" id="ARBA00011322"/>
    </source>
</evidence>
<feature type="coiled-coil region" evidence="4">
    <location>
        <begin position="316"/>
        <end position="453"/>
    </location>
</feature>
<name>A0A9E7AKB0_9ACTN</name>
<organism evidence="6 7">
    <name type="scientific">Lancefieldella parvula</name>
    <dbReference type="NCBI Taxonomy" id="1382"/>
    <lineage>
        <taxon>Bacteria</taxon>
        <taxon>Bacillati</taxon>
        <taxon>Actinomycetota</taxon>
        <taxon>Coriobacteriia</taxon>
        <taxon>Coriobacteriales</taxon>
        <taxon>Atopobiaceae</taxon>
        <taxon>Lancefieldella</taxon>
    </lineage>
</organism>
<keyword evidence="4" id="KW-0175">Coiled coil</keyword>
<dbReference type="GO" id="GO:0006302">
    <property type="term" value="P:double-strand break repair"/>
    <property type="evidence" value="ECO:0007669"/>
    <property type="project" value="InterPro"/>
</dbReference>
<evidence type="ECO:0000313" key="6">
    <source>
        <dbReference type="EMBL" id="UQF78374.1"/>
    </source>
</evidence>
<evidence type="ECO:0000256" key="4">
    <source>
        <dbReference type="SAM" id="Coils"/>
    </source>
</evidence>
<dbReference type="GO" id="GO:0016887">
    <property type="term" value="F:ATP hydrolysis activity"/>
    <property type="evidence" value="ECO:0007669"/>
    <property type="project" value="InterPro"/>
</dbReference>
<dbReference type="EMBL" id="CP097092">
    <property type="protein sequence ID" value="UQF78374.1"/>
    <property type="molecule type" value="Genomic_DNA"/>
</dbReference>
<proteinExistence type="inferred from homology"/>
<comment type="subunit">
    <text evidence="2">Heterodimer of SbcC and SbcD.</text>
</comment>
<dbReference type="AlphaFoldDB" id="A0A9E7AKB0"/>
<dbReference type="SUPFAM" id="SSF52540">
    <property type="entry name" value="P-loop containing nucleoside triphosphate hydrolases"/>
    <property type="match status" value="1"/>
</dbReference>
<evidence type="ECO:0000313" key="7">
    <source>
        <dbReference type="Proteomes" id="UP000831562"/>
    </source>
</evidence>
<sequence>MRPLKLSFESFNSYANNTSIDFEDFSSNGIFLITGPTGSGKTTIFDAIKYALYGEASGEDRKNISNFSDFANLESPSTVTFEFLHRGVKYRIERISSYQVPKKDKNLKTDKKTLTQKTTVNFYQLIDGEEKLLASNTRKVNEEVQNLLGIDKNQFSQIVMIAQGDFSKILTADGGDREKLLRNIFNTEIYQQLQERLKADTSQLEKEHEKNLAKAKNALQDINLNDQEQSDKVLEYLNNEKTILSHLDEIHTFIEEQNSTLNKEVQSLDSKTIKLSNRKDALTRNLAQLESNRKIKDQISACNEYLDLHKPILDQKESAYLEAKKNESEIEKLRSDITKLEDKIDRYDSASEKVESIELEISTLDSQLLEHKKQIELLDKKSTETQTLQNGLKEKKQRLEENSNKLTEIDRLISEIEQTVKRKKNADADLKELKEEQVALEELSVKYNHSKEEYLSSEQKFSAAQAGILASKLIEGSPCPVCGSIHHPQIASLSNDVPSETEIKKLKDTMESIRQKKQKQSETAATSKTKFDFENNEFDQSFTHVLSAVHLIDEFKNVKSFEELVHANEVLIQQKSAIESQNKEKEILESRINKTDMDLKTIEENKAETNNSIQELTNHLNRRHGELSSIKNSGDLIDIDENQNQPSKMLWQDWEYCHSN</sequence>
<evidence type="ECO:0000256" key="1">
    <source>
        <dbReference type="ARBA" id="ARBA00006930"/>
    </source>
</evidence>
<protein>
    <recommendedName>
        <fullName evidence="3">Nuclease SbcCD subunit C</fullName>
    </recommendedName>
</protein>
<gene>
    <name evidence="6" type="ORF">M3I19_01380</name>
</gene>
<dbReference type="InterPro" id="IPR038729">
    <property type="entry name" value="Rad50/SbcC_AAA"/>
</dbReference>
<dbReference type="PANTHER" id="PTHR32114">
    <property type="entry name" value="ABC TRANSPORTER ABCH.3"/>
    <property type="match status" value="1"/>
</dbReference>
<dbReference type="Gene3D" id="3.40.50.300">
    <property type="entry name" value="P-loop containing nucleotide triphosphate hydrolases"/>
    <property type="match status" value="1"/>
</dbReference>
<evidence type="ECO:0000256" key="3">
    <source>
        <dbReference type="ARBA" id="ARBA00013368"/>
    </source>
</evidence>
<feature type="coiled-coil region" evidence="4">
    <location>
        <begin position="190"/>
        <end position="225"/>
    </location>
</feature>